<name>A0A9D3U9G2_9ROSI</name>
<dbReference type="PANTHER" id="PTHR37217:SF1">
    <property type="entry name" value="EXPRESSED PROTEIN"/>
    <property type="match status" value="1"/>
</dbReference>
<evidence type="ECO:0000313" key="2">
    <source>
        <dbReference type="Proteomes" id="UP000828251"/>
    </source>
</evidence>
<evidence type="ECO:0000313" key="1">
    <source>
        <dbReference type="EMBL" id="KAH1032238.1"/>
    </source>
</evidence>
<dbReference type="PANTHER" id="PTHR37217">
    <property type="entry name" value="EXPRESSED PROTEIN"/>
    <property type="match status" value="1"/>
</dbReference>
<sequence length="192" mass="21799">MMIIFVCHIHRSLAGVFNASSEGTVSVINIEDFNEKDWSFLDSEELNSEQAKQNIERITSAGEISESSRVLVPNPAARLIEGDPKAEPPRTAPEQPSPVSVLDAAFYGDESLSPVKKTSKAFEANFRFLHICFFSQSTIRDAIEDNIMWPVRKIIPILPGDYRLELILKILSALGWWLKLWKSVMRSRRKCY</sequence>
<proteinExistence type="predicted"/>
<dbReference type="EMBL" id="JAIQCV010000013">
    <property type="protein sequence ID" value="KAH1032238.1"/>
    <property type="molecule type" value="Genomic_DNA"/>
</dbReference>
<keyword evidence="2" id="KW-1185">Reference proteome</keyword>
<reference evidence="1 2" key="1">
    <citation type="journal article" date="2021" name="Plant Biotechnol. J.">
        <title>Multi-omics assisted identification of the key and species-specific regulatory components of drought-tolerant mechanisms in Gossypium stocksii.</title>
        <authorList>
            <person name="Yu D."/>
            <person name="Ke L."/>
            <person name="Zhang D."/>
            <person name="Wu Y."/>
            <person name="Sun Y."/>
            <person name="Mei J."/>
            <person name="Sun J."/>
            <person name="Sun Y."/>
        </authorList>
    </citation>
    <scope>NUCLEOTIDE SEQUENCE [LARGE SCALE GENOMIC DNA]</scope>
    <source>
        <strain evidence="2">cv. E1</strain>
        <tissue evidence="1">Leaf</tissue>
    </source>
</reference>
<dbReference type="AlphaFoldDB" id="A0A9D3U9G2"/>
<gene>
    <name evidence="1" type="ORF">J1N35_044412</name>
</gene>
<dbReference type="OrthoDB" id="1824744at2759"/>
<organism evidence="1 2">
    <name type="scientific">Gossypium stocksii</name>
    <dbReference type="NCBI Taxonomy" id="47602"/>
    <lineage>
        <taxon>Eukaryota</taxon>
        <taxon>Viridiplantae</taxon>
        <taxon>Streptophyta</taxon>
        <taxon>Embryophyta</taxon>
        <taxon>Tracheophyta</taxon>
        <taxon>Spermatophyta</taxon>
        <taxon>Magnoliopsida</taxon>
        <taxon>eudicotyledons</taxon>
        <taxon>Gunneridae</taxon>
        <taxon>Pentapetalae</taxon>
        <taxon>rosids</taxon>
        <taxon>malvids</taxon>
        <taxon>Malvales</taxon>
        <taxon>Malvaceae</taxon>
        <taxon>Malvoideae</taxon>
        <taxon>Gossypium</taxon>
    </lineage>
</organism>
<dbReference type="GO" id="GO:0009507">
    <property type="term" value="C:chloroplast"/>
    <property type="evidence" value="ECO:0007669"/>
    <property type="project" value="TreeGrafter"/>
</dbReference>
<feature type="non-terminal residue" evidence="1">
    <location>
        <position position="192"/>
    </location>
</feature>
<accession>A0A9D3U9G2</accession>
<dbReference type="Proteomes" id="UP000828251">
    <property type="component" value="Unassembled WGS sequence"/>
</dbReference>
<protein>
    <submittedName>
        <fullName evidence="1">Uncharacterized protein</fullName>
    </submittedName>
</protein>
<comment type="caution">
    <text evidence="1">The sequence shown here is derived from an EMBL/GenBank/DDBJ whole genome shotgun (WGS) entry which is preliminary data.</text>
</comment>